<feature type="compositionally biased region" description="Acidic residues" evidence="1">
    <location>
        <begin position="48"/>
        <end position="82"/>
    </location>
</feature>
<organism evidence="2 3">
    <name type="scientific">Hanseniaspora valbyensis NRRL Y-1626</name>
    <dbReference type="NCBI Taxonomy" id="766949"/>
    <lineage>
        <taxon>Eukaryota</taxon>
        <taxon>Fungi</taxon>
        <taxon>Dikarya</taxon>
        <taxon>Ascomycota</taxon>
        <taxon>Saccharomycotina</taxon>
        <taxon>Saccharomycetes</taxon>
        <taxon>Saccharomycodales</taxon>
        <taxon>Saccharomycodaceae</taxon>
        <taxon>Hanseniaspora</taxon>
    </lineage>
</organism>
<comment type="caution">
    <text evidence="2">The sequence shown here is derived from an EMBL/GenBank/DDBJ whole genome shotgun (WGS) entry which is preliminary data.</text>
</comment>
<dbReference type="AlphaFoldDB" id="A0A1B7TCK1"/>
<reference evidence="3" key="1">
    <citation type="journal article" date="2016" name="Proc. Natl. Acad. Sci. U.S.A.">
        <title>Comparative genomics of biotechnologically important yeasts.</title>
        <authorList>
            <person name="Riley R."/>
            <person name="Haridas S."/>
            <person name="Wolfe K.H."/>
            <person name="Lopes M.R."/>
            <person name="Hittinger C.T."/>
            <person name="Goeker M."/>
            <person name="Salamov A.A."/>
            <person name="Wisecaver J.H."/>
            <person name="Long T.M."/>
            <person name="Calvey C.H."/>
            <person name="Aerts A.L."/>
            <person name="Barry K.W."/>
            <person name="Choi C."/>
            <person name="Clum A."/>
            <person name="Coughlan A.Y."/>
            <person name="Deshpande S."/>
            <person name="Douglass A.P."/>
            <person name="Hanson S.J."/>
            <person name="Klenk H.-P."/>
            <person name="LaButti K.M."/>
            <person name="Lapidus A."/>
            <person name="Lindquist E.A."/>
            <person name="Lipzen A.M."/>
            <person name="Meier-Kolthoff J.P."/>
            <person name="Ohm R.A."/>
            <person name="Otillar R.P."/>
            <person name="Pangilinan J.L."/>
            <person name="Peng Y."/>
            <person name="Rokas A."/>
            <person name="Rosa C.A."/>
            <person name="Scheuner C."/>
            <person name="Sibirny A.A."/>
            <person name="Slot J.C."/>
            <person name="Stielow J.B."/>
            <person name="Sun H."/>
            <person name="Kurtzman C.P."/>
            <person name="Blackwell M."/>
            <person name="Grigoriev I.V."/>
            <person name="Jeffries T.W."/>
        </authorList>
    </citation>
    <scope>NUCLEOTIDE SEQUENCE [LARGE SCALE GENOMIC DNA]</scope>
    <source>
        <strain evidence="3">NRRL Y-1626</strain>
    </source>
</reference>
<proteinExistence type="predicted"/>
<keyword evidence="3" id="KW-1185">Reference proteome</keyword>
<gene>
    <name evidence="2" type="ORF">HANVADRAFT_49182</name>
</gene>
<sequence length="363" mass="42337">MKLQFWNNTNDKLKVVRNGSHLDTGLSDYPTKPIFKENRTLSSPTDFADGDIEDNDIEEDEDEIADDEEVDAEEEEEGDEEDGYISSVIGLSKVHFSSPQGLNFKNIKNDINTSVSPLLPYETNSQLNKDLSSISSKWNLNKKFKDIFNKKPDFSMNILNGNSNMPKDPSKNDLVSDSIAREKVFQYVNETIDELWARFCDCSTLVEEEIHPTNEKTYYQMNHERSPSSSSNNNNYITNKKNISEQIKRRRRSTLVNINSDNNNDLVELSSELESSAYKLKKFRAKITRNKREMENLIDSYDMEDIKKFWDLWDVMKWECVKFMEADEVEEVLSESELELKSDNDIFERCEETLNELEHKRVF</sequence>
<dbReference type="OrthoDB" id="4096201at2759"/>
<evidence type="ECO:0000256" key="1">
    <source>
        <dbReference type="SAM" id="MobiDB-lite"/>
    </source>
</evidence>
<evidence type="ECO:0000313" key="3">
    <source>
        <dbReference type="Proteomes" id="UP000092321"/>
    </source>
</evidence>
<evidence type="ECO:0000313" key="2">
    <source>
        <dbReference type="EMBL" id="OBA26438.1"/>
    </source>
</evidence>
<name>A0A1B7TCK1_9ASCO</name>
<dbReference type="EMBL" id="LXPE01000018">
    <property type="protein sequence ID" value="OBA26438.1"/>
    <property type="molecule type" value="Genomic_DNA"/>
</dbReference>
<feature type="region of interest" description="Disordered" evidence="1">
    <location>
        <begin position="36"/>
        <end position="82"/>
    </location>
</feature>
<dbReference type="Proteomes" id="UP000092321">
    <property type="component" value="Unassembled WGS sequence"/>
</dbReference>
<protein>
    <submittedName>
        <fullName evidence="2">Uncharacterized protein</fullName>
    </submittedName>
</protein>
<accession>A0A1B7TCK1</accession>